<organism evidence="1 2">
    <name type="scientific">Nitrosopumilus adriaticus</name>
    <dbReference type="NCBI Taxonomy" id="1580092"/>
    <lineage>
        <taxon>Archaea</taxon>
        <taxon>Nitrososphaerota</taxon>
        <taxon>Nitrososphaeria</taxon>
        <taxon>Nitrosopumilales</taxon>
        <taxon>Nitrosopumilaceae</taxon>
        <taxon>Nitrosopumilus</taxon>
    </lineage>
</organism>
<sequence>MFGLIVIFFIGMISIVTADSDEQYLEIKKIYDDQRWDLEKEFKEKFKESSNFFKDQKQAIQEKSKSDPTLTAEQINQMLRDVFYEFVDRQEEIKTEYKSKVDALDAMFEKKFEEFDDGIPLWIKKVTELRNEGKISDSEYVNFLSFLLSNGIIVDEQLRFLS</sequence>
<keyword evidence="2" id="KW-1185">Reference proteome</keyword>
<dbReference type="HOGENOM" id="CLU_1631562_0_0_2"/>
<dbReference type="AlphaFoldDB" id="A0A0D5C3V3"/>
<dbReference type="STRING" id="1580092.NADRNF5_1339"/>
<reference evidence="2" key="1">
    <citation type="submission" date="2015-03" db="EMBL/GenBank/DDBJ databases">
        <title>Characterization of two novel Thaumarchaeota isolated from the Northern Adriatic Sea.</title>
        <authorList>
            <person name="Bayer B."/>
            <person name="Vojvoda J."/>
            <person name="Offre P."/>
            <person name="Srivastava A."/>
            <person name="Elisabeth N."/>
            <person name="Garcia J.A.L."/>
            <person name="Schleper C."/>
            <person name="Herndl G.J."/>
        </authorList>
    </citation>
    <scope>NUCLEOTIDE SEQUENCE [LARGE SCALE GENOMIC DNA]</scope>
    <source>
        <strain evidence="2">NF5</strain>
    </source>
</reference>
<name>A0A0D5C3V3_9ARCH</name>
<reference evidence="1 2" key="2">
    <citation type="journal article" date="2016" name="ISME J.">
        <title>Physiological and genomic characterization of two novel marine thaumarchaeal strains indicates niche differentiation.</title>
        <authorList>
            <person name="Bayer B."/>
            <person name="Vojvoda J."/>
            <person name="Offre P."/>
            <person name="Alves R.J."/>
            <person name="Elisabeth N.H."/>
            <person name="Garcia J.A."/>
            <person name="Volland J.M."/>
            <person name="Srivastava A."/>
            <person name="Schleper C."/>
            <person name="Herndl G.J."/>
        </authorList>
    </citation>
    <scope>NUCLEOTIDE SEQUENCE [LARGE SCALE GENOMIC DNA]</scope>
    <source>
        <strain evidence="1 2">NF5</strain>
    </source>
</reference>
<gene>
    <name evidence="1" type="ORF">NADRNF5_1339</name>
</gene>
<dbReference type="KEGG" id="nin:NADRNF5_1339"/>
<dbReference type="EMBL" id="CP011070">
    <property type="protein sequence ID" value="AJW71025.1"/>
    <property type="molecule type" value="Genomic_DNA"/>
</dbReference>
<evidence type="ECO:0000313" key="1">
    <source>
        <dbReference type="EMBL" id="AJW71025.1"/>
    </source>
</evidence>
<evidence type="ECO:0000313" key="2">
    <source>
        <dbReference type="Proteomes" id="UP000032408"/>
    </source>
</evidence>
<protein>
    <submittedName>
        <fullName evidence="1">Uncharacterized protein</fullName>
    </submittedName>
</protein>
<proteinExistence type="predicted"/>
<accession>A0A0D5C3V3</accession>
<dbReference type="Proteomes" id="UP000032408">
    <property type="component" value="Chromosome"/>
</dbReference>